<proteinExistence type="predicted"/>
<dbReference type="RefSeq" id="WP_146247436.1">
    <property type="nucleotide sequence ID" value="NZ_PYBV01000046.1"/>
</dbReference>
<feature type="domain" description="GH10" evidence="4">
    <location>
        <begin position="9"/>
        <end position="62"/>
    </location>
</feature>
<gene>
    <name evidence="5" type="ORF">C7C45_29220</name>
</gene>
<keyword evidence="3" id="KW-0624">Polysaccharide degradation</keyword>
<keyword evidence="1 5" id="KW-0378">Hydrolase</keyword>
<feature type="non-terminal residue" evidence="5">
    <location>
        <position position="62"/>
    </location>
</feature>
<dbReference type="GO" id="GO:0004553">
    <property type="term" value="F:hydrolase activity, hydrolyzing O-glycosyl compounds"/>
    <property type="evidence" value="ECO:0007669"/>
    <property type="project" value="InterPro"/>
</dbReference>
<evidence type="ECO:0000256" key="3">
    <source>
        <dbReference type="ARBA" id="ARBA00023326"/>
    </source>
</evidence>
<dbReference type="InterPro" id="IPR001000">
    <property type="entry name" value="GH10_dom"/>
</dbReference>
<keyword evidence="6" id="KW-1185">Reference proteome</keyword>
<dbReference type="Gene3D" id="3.20.20.80">
    <property type="entry name" value="Glycosidases"/>
    <property type="match status" value="1"/>
</dbReference>
<evidence type="ECO:0000313" key="6">
    <source>
        <dbReference type="Proteomes" id="UP000248333"/>
    </source>
</evidence>
<evidence type="ECO:0000313" key="5">
    <source>
        <dbReference type="EMBL" id="PYC65441.1"/>
    </source>
</evidence>
<comment type="caution">
    <text evidence="5">The sequence shown here is derived from an EMBL/GenBank/DDBJ whole genome shotgun (WGS) entry which is preliminary data.</text>
</comment>
<accession>A0A318NV37</accession>
<keyword evidence="5" id="KW-0858">Xylan degradation</keyword>
<dbReference type="InterPro" id="IPR017853">
    <property type="entry name" value="GH"/>
</dbReference>
<name>A0A318NV37_9ACTN</name>
<keyword evidence="5" id="KW-0326">Glycosidase</keyword>
<reference evidence="5 6" key="1">
    <citation type="submission" date="2018-03" db="EMBL/GenBank/DDBJ databases">
        <title>Bioinformatic expansion and discovery of thiopeptide antibiotics.</title>
        <authorList>
            <person name="Schwalen C.J."/>
            <person name="Hudson G.A."/>
            <person name="Mitchell D.A."/>
        </authorList>
    </citation>
    <scope>NUCLEOTIDE SEQUENCE [LARGE SCALE GENOMIC DNA]</scope>
    <source>
        <strain evidence="5 6">NRRL 8041</strain>
    </source>
</reference>
<dbReference type="Pfam" id="PF00331">
    <property type="entry name" value="Glyco_hydro_10"/>
    <property type="match status" value="1"/>
</dbReference>
<keyword evidence="2" id="KW-0119">Carbohydrate metabolism</keyword>
<dbReference type="PROSITE" id="PS51760">
    <property type="entry name" value="GH10_2"/>
    <property type="match status" value="1"/>
</dbReference>
<evidence type="ECO:0000256" key="2">
    <source>
        <dbReference type="ARBA" id="ARBA00023277"/>
    </source>
</evidence>
<dbReference type="OrthoDB" id="3544398at2"/>
<sequence length="62" mass="6633">MTMTLTSTASAGTTLKASAAEKGRYFGAAVAGQKLSDNTYVTILNREFNSVVPENDMKWDAT</sequence>
<dbReference type="GO" id="GO:0045493">
    <property type="term" value="P:xylan catabolic process"/>
    <property type="evidence" value="ECO:0007669"/>
    <property type="project" value="UniProtKB-KW"/>
</dbReference>
<protein>
    <submittedName>
        <fullName evidence="5">1,4-beta-xylanase</fullName>
    </submittedName>
</protein>
<organism evidence="5 6">
    <name type="scientific">Micromonospora arborensis</name>
    <dbReference type="NCBI Taxonomy" id="2116518"/>
    <lineage>
        <taxon>Bacteria</taxon>
        <taxon>Bacillati</taxon>
        <taxon>Actinomycetota</taxon>
        <taxon>Actinomycetes</taxon>
        <taxon>Micromonosporales</taxon>
        <taxon>Micromonosporaceae</taxon>
        <taxon>Micromonospora</taxon>
    </lineage>
</organism>
<dbReference type="EMBL" id="PYBV01000046">
    <property type="protein sequence ID" value="PYC65441.1"/>
    <property type="molecule type" value="Genomic_DNA"/>
</dbReference>
<dbReference type="Proteomes" id="UP000248333">
    <property type="component" value="Unassembled WGS sequence"/>
</dbReference>
<dbReference type="AlphaFoldDB" id="A0A318NV37"/>
<dbReference type="SUPFAM" id="SSF51445">
    <property type="entry name" value="(Trans)glycosidases"/>
    <property type="match status" value="1"/>
</dbReference>
<evidence type="ECO:0000256" key="1">
    <source>
        <dbReference type="ARBA" id="ARBA00022801"/>
    </source>
</evidence>
<evidence type="ECO:0000259" key="4">
    <source>
        <dbReference type="PROSITE" id="PS51760"/>
    </source>
</evidence>